<dbReference type="EMBL" id="JACHMO010000001">
    <property type="protein sequence ID" value="MBB5801714.1"/>
    <property type="molecule type" value="Genomic_DNA"/>
</dbReference>
<evidence type="ECO:0000313" key="3">
    <source>
        <dbReference type="Proteomes" id="UP000552097"/>
    </source>
</evidence>
<evidence type="ECO:0000313" key="2">
    <source>
        <dbReference type="EMBL" id="MBB5801714.1"/>
    </source>
</evidence>
<reference evidence="2 3" key="1">
    <citation type="submission" date="2020-08" db="EMBL/GenBank/DDBJ databases">
        <title>Sequencing the genomes of 1000 actinobacteria strains.</title>
        <authorList>
            <person name="Klenk H.-P."/>
        </authorList>
    </citation>
    <scope>NUCLEOTIDE SEQUENCE [LARGE SCALE GENOMIC DNA]</scope>
    <source>
        <strain evidence="2 3">DSM 45486</strain>
    </source>
</reference>
<name>A0A7W9HGU9_9PSEU</name>
<dbReference type="RefSeq" id="WP_184917904.1">
    <property type="nucleotide sequence ID" value="NZ_JACHMO010000001.1"/>
</dbReference>
<keyword evidence="3" id="KW-1185">Reference proteome</keyword>
<dbReference type="InterPro" id="IPR054191">
    <property type="entry name" value="DUF6896"/>
</dbReference>
<evidence type="ECO:0000259" key="1">
    <source>
        <dbReference type="Pfam" id="PF21837"/>
    </source>
</evidence>
<protein>
    <recommendedName>
        <fullName evidence="1">DUF6896 domain-containing protein</fullName>
    </recommendedName>
</protein>
<gene>
    <name evidence="2" type="ORF">F4560_001482</name>
</gene>
<organism evidence="2 3">
    <name type="scientific">Saccharothrix ecbatanensis</name>
    <dbReference type="NCBI Taxonomy" id="1105145"/>
    <lineage>
        <taxon>Bacteria</taxon>
        <taxon>Bacillati</taxon>
        <taxon>Actinomycetota</taxon>
        <taxon>Actinomycetes</taxon>
        <taxon>Pseudonocardiales</taxon>
        <taxon>Pseudonocardiaceae</taxon>
        <taxon>Saccharothrix</taxon>
    </lineage>
</organism>
<dbReference type="AlphaFoldDB" id="A0A7W9HGU9"/>
<dbReference type="Pfam" id="PF21837">
    <property type="entry name" value="DUF6896"/>
    <property type="match status" value="1"/>
</dbReference>
<feature type="domain" description="DUF6896" evidence="1">
    <location>
        <begin position="9"/>
        <end position="94"/>
    </location>
</feature>
<sequence length="106" mass="11764">MFAARSQRTMAREGRTASGIEYSVHGVGCRMTDEDGREVDVDLIPDPHTTIVVEAFDVWRIKLFLSGNGYHPLTNEEVNAACEQLAACGELRVVKQGRWFALPPSD</sequence>
<accession>A0A7W9HGU9</accession>
<proteinExistence type="predicted"/>
<comment type="caution">
    <text evidence="2">The sequence shown here is derived from an EMBL/GenBank/DDBJ whole genome shotgun (WGS) entry which is preliminary data.</text>
</comment>
<dbReference type="Proteomes" id="UP000552097">
    <property type="component" value="Unassembled WGS sequence"/>
</dbReference>